<dbReference type="PANTHER" id="PTHR37526:SF1">
    <property type="entry name" value="PROTEIN TUSB"/>
    <property type="match status" value="1"/>
</dbReference>
<reference evidence="1 2" key="1">
    <citation type="submission" date="2018-03" db="EMBL/GenBank/DDBJ databases">
        <title>Genomic Encyclopedia of Archaeal and Bacterial Type Strains, Phase II (KMG-II): from individual species to whole genera.</title>
        <authorList>
            <person name="Goeker M."/>
        </authorList>
    </citation>
    <scope>NUCLEOTIDE SEQUENCE [LARGE SCALE GENOMIC DNA]</scope>
    <source>
        <strain evidence="1 2">DSM 17586</strain>
    </source>
</reference>
<dbReference type="SUPFAM" id="SSF75169">
    <property type="entry name" value="DsrEFH-like"/>
    <property type="match status" value="1"/>
</dbReference>
<evidence type="ECO:0000313" key="1">
    <source>
        <dbReference type="EMBL" id="PSL09985.1"/>
    </source>
</evidence>
<dbReference type="GO" id="GO:0002143">
    <property type="term" value="P:tRNA wobble position uridine thiolation"/>
    <property type="evidence" value="ECO:0007669"/>
    <property type="project" value="InterPro"/>
</dbReference>
<dbReference type="Pfam" id="PF04077">
    <property type="entry name" value="DsrH"/>
    <property type="match status" value="1"/>
</dbReference>
<dbReference type="PANTHER" id="PTHR37526">
    <property type="entry name" value="PROTEIN TUSB"/>
    <property type="match status" value="1"/>
</dbReference>
<protein>
    <submittedName>
        <fullName evidence="1">tRNA 2-thiouridine synthesizing protein B</fullName>
    </submittedName>
</protein>
<dbReference type="InterPro" id="IPR027396">
    <property type="entry name" value="DsrEFH-like"/>
</dbReference>
<dbReference type="GO" id="GO:1990228">
    <property type="term" value="C:sulfurtransferase complex"/>
    <property type="evidence" value="ECO:0007669"/>
    <property type="project" value="TreeGrafter"/>
</dbReference>
<sequence length="93" mass="10410">MTLHILNTPPSNRTAFMSCSEALSEQDTLLLIEEATYWLLPHHRPLLAKLPARVVALAPDRMARGIIADGFNEVDDAGFVELTIKHEPVVSWF</sequence>
<dbReference type="OrthoDB" id="9795117at2"/>
<dbReference type="Gene3D" id="3.40.1260.10">
    <property type="entry name" value="DsrEFH-like"/>
    <property type="match status" value="1"/>
</dbReference>
<dbReference type="Proteomes" id="UP000242133">
    <property type="component" value="Unassembled WGS sequence"/>
</dbReference>
<comment type="caution">
    <text evidence="1">The sequence shown here is derived from an EMBL/GenBank/DDBJ whole genome shotgun (WGS) entry which is preliminary data.</text>
</comment>
<dbReference type="AlphaFoldDB" id="A0A2P8EKI2"/>
<name>A0A2P8EKI2_9GAMM</name>
<dbReference type="InterPro" id="IPR007215">
    <property type="entry name" value="Sulphur_relay_TusB/DsrH"/>
</dbReference>
<dbReference type="RefSeq" id="WP_106593159.1">
    <property type="nucleotide sequence ID" value="NZ_PYGI01000028.1"/>
</dbReference>
<gene>
    <name evidence="1" type="ORF">CLV44_12811</name>
</gene>
<organism evidence="1 2">
    <name type="scientific">Marinobacterium halophilum</name>
    <dbReference type="NCBI Taxonomy" id="267374"/>
    <lineage>
        <taxon>Bacteria</taxon>
        <taxon>Pseudomonadati</taxon>
        <taxon>Pseudomonadota</taxon>
        <taxon>Gammaproteobacteria</taxon>
        <taxon>Oceanospirillales</taxon>
        <taxon>Oceanospirillaceae</taxon>
        <taxon>Marinobacterium</taxon>
    </lineage>
</organism>
<evidence type="ECO:0000313" key="2">
    <source>
        <dbReference type="Proteomes" id="UP000242133"/>
    </source>
</evidence>
<dbReference type="NCBIfam" id="TIGR03011">
    <property type="entry name" value="sulf_tusB_dsrH"/>
    <property type="match status" value="1"/>
</dbReference>
<dbReference type="EMBL" id="PYGI01000028">
    <property type="protein sequence ID" value="PSL09985.1"/>
    <property type="molecule type" value="Genomic_DNA"/>
</dbReference>
<proteinExistence type="predicted"/>
<accession>A0A2P8EKI2</accession>
<keyword evidence="2" id="KW-1185">Reference proteome</keyword>